<reference evidence="14 15" key="1">
    <citation type="submission" date="2016-07" db="EMBL/GenBank/DDBJ databases">
        <title>Comparative genomics of the Campylobacter concisus group.</title>
        <authorList>
            <person name="Miller W.G."/>
            <person name="Yee E."/>
            <person name="Chapman M.H."/>
            <person name="Huynh S."/>
            <person name="Bono J.L."/>
            <person name="On S.L.W."/>
            <person name="StLeger J."/>
            <person name="Foster G."/>
            <person name="Parker C.T."/>
        </authorList>
    </citation>
    <scope>NUCLEOTIDE SEQUENCE [LARGE SCALE GENOMIC DNA]</scope>
    <source>
        <strain evidence="14 15">CCUG 21559</strain>
    </source>
</reference>
<dbReference type="RefSeq" id="WP_171993981.1">
    <property type="nucleotide sequence ID" value="NZ_CP012542.1"/>
</dbReference>
<feature type="transmembrane region" description="Helical" evidence="12">
    <location>
        <begin position="62"/>
        <end position="82"/>
    </location>
</feature>
<keyword evidence="9 12" id="KW-1133">Transmembrane helix</keyword>
<evidence type="ECO:0000256" key="3">
    <source>
        <dbReference type="ARBA" id="ARBA00022448"/>
    </source>
</evidence>
<name>A0A6G5QHT1_9BACT</name>
<dbReference type="InterPro" id="IPR011577">
    <property type="entry name" value="Cyt_b561_bac/Ni-Hgenase"/>
</dbReference>
<keyword evidence="10" id="KW-0408">Iron</keyword>
<evidence type="ECO:0000313" key="14">
    <source>
        <dbReference type="EMBL" id="QCD45159.1"/>
    </source>
</evidence>
<dbReference type="SUPFAM" id="SSF81342">
    <property type="entry name" value="Transmembrane di-heme cytochromes"/>
    <property type="match status" value="1"/>
</dbReference>
<organism evidence="14 15">
    <name type="scientific">Campylobacter mucosalis CCUG 21559</name>
    <dbReference type="NCBI Taxonomy" id="1032067"/>
    <lineage>
        <taxon>Bacteria</taxon>
        <taxon>Pseudomonadati</taxon>
        <taxon>Campylobacterota</taxon>
        <taxon>Epsilonproteobacteria</taxon>
        <taxon>Campylobacterales</taxon>
        <taxon>Campylobacteraceae</taxon>
        <taxon>Campylobacter</taxon>
    </lineage>
</organism>
<dbReference type="InterPro" id="IPR000516">
    <property type="entry name" value="Ni-dep_Hydgase_cyt-B"/>
</dbReference>
<keyword evidence="3" id="KW-0813">Transport</keyword>
<dbReference type="EMBL" id="CP012542">
    <property type="protein sequence ID" value="QCD45159.1"/>
    <property type="molecule type" value="Genomic_DNA"/>
</dbReference>
<evidence type="ECO:0000256" key="1">
    <source>
        <dbReference type="ARBA" id="ARBA00004651"/>
    </source>
</evidence>
<dbReference type="PROSITE" id="PS00883">
    <property type="entry name" value="NI_HGENASE_CYTB_2"/>
    <property type="match status" value="1"/>
</dbReference>
<dbReference type="PANTHER" id="PTHR30485:SF0">
    <property type="entry name" value="NI_FE-HYDROGENASE 1 B-TYPE CYTOCHROME SUBUNIT-RELATED"/>
    <property type="match status" value="1"/>
</dbReference>
<feature type="transmembrane region" description="Helical" evidence="12">
    <location>
        <begin position="21"/>
        <end position="42"/>
    </location>
</feature>
<evidence type="ECO:0000259" key="13">
    <source>
        <dbReference type="Pfam" id="PF01292"/>
    </source>
</evidence>
<dbReference type="PRINTS" id="PR00161">
    <property type="entry name" value="NIHGNASECYTB"/>
</dbReference>
<dbReference type="Proteomes" id="UP000503264">
    <property type="component" value="Chromosome"/>
</dbReference>
<dbReference type="InterPro" id="IPR051542">
    <property type="entry name" value="Hydrogenase_cytochrome"/>
</dbReference>
<dbReference type="GO" id="GO:0020037">
    <property type="term" value="F:heme binding"/>
    <property type="evidence" value="ECO:0007669"/>
    <property type="project" value="TreeGrafter"/>
</dbReference>
<evidence type="ECO:0000256" key="12">
    <source>
        <dbReference type="SAM" id="Phobius"/>
    </source>
</evidence>
<gene>
    <name evidence="14" type="primary">hydC</name>
    <name evidence="14" type="ORF">CMUC_1395</name>
</gene>
<evidence type="ECO:0000313" key="15">
    <source>
        <dbReference type="Proteomes" id="UP000503264"/>
    </source>
</evidence>
<evidence type="ECO:0000256" key="8">
    <source>
        <dbReference type="ARBA" id="ARBA00022982"/>
    </source>
</evidence>
<feature type="domain" description="Cytochrome b561 bacterial/Ni-hydrogenase" evidence="13">
    <location>
        <begin position="13"/>
        <end position="218"/>
    </location>
</feature>
<keyword evidence="7" id="KW-0479">Metal-binding</keyword>
<proteinExistence type="inferred from homology"/>
<comment type="subcellular location">
    <subcellularLocation>
        <location evidence="1">Cell membrane</location>
        <topology evidence="1">Multi-pass membrane protein</topology>
    </subcellularLocation>
</comment>
<dbReference type="GO" id="GO:0009055">
    <property type="term" value="F:electron transfer activity"/>
    <property type="evidence" value="ECO:0007669"/>
    <property type="project" value="InterPro"/>
</dbReference>
<dbReference type="PANTHER" id="PTHR30485">
    <property type="entry name" value="NI/FE-HYDROGENASE 1 B-TYPE CYTOCHROME SUBUNIT"/>
    <property type="match status" value="1"/>
</dbReference>
<sequence length="228" mass="26619">MTKEMKRYGVYEFSIGLRLTHWIRAVSIAFLIFSGYYISYVFMSPEISSEPTLFMNAKWRMAHQIAGFVLIGCLIFKIYLFLFDKHSRKEWMSILDFINPIVWIKQIKYYLFMGEHPHLKGVYNPLQFASYLFFYAILVLICLTGLVLYAHVYHEGFGGLIYESMRGFEAMMGGLANVRTIHRICMWIIMVFVVIHVYMAIFNAVKGKDGAMDAIISGYKYVKEDAKH</sequence>
<keyword evidence="6 12" id="KW-0812">Transmembrane</keyword>
<evidence type="ECO:0000256" key="7">
    <source>
        <dbReference type="ARBA" id="ARBA00022723"/>
    </source>
</evidence>
<accession>A0A6G5QHT1</accession>
<feature type="transmembrane region" description="Helical" evidence="12">
    <location>
        <begin position="184"/>
        <end position="205"/>
    </location>
</feature>
<keyword evidence="5" id="KW-0349">Heme</keyword>
<dbReference type="Pfam" id="PF01292">
    <property type="entry name" value="Ni_hydr_CYTB"/>
    <property type="match status" value="1"/>
</dbReference>
<evidence type="ECO:0000256" key="4">
    <source>
        <dbReference type="ARBA" id="ARBA00022475"/>
    </source>
</evidence>
<keyword evidence="11 12" id="KW-0472">Membrane</keyword>
<comment type="similarity">
    <text evidence="2">Belongs to the HupC/HyaC/HydC family.</text>
</comment>
<dbReference type="NCBIfam" id="TIGR02125">
    <property type="entry name" value="CytB-hydogenase"/>
    <property type="match status" value="1"/>
</dbReference>
<evidence type="ECO:0000256" key="11">
    <source>
        <dbReference type="ARBA" id="ARBA00023136"/>
    </source>
</evidence>
<evidence type="ECO:0000256" key="10">
    <source>
        <dbReference type="ARBA" id="ARBA00023004"/>
    </source>
</evidence>
<protein>
    <submittedName>
        <fullName evidence="14">[NiFe] hydrogenase, cytochrome b subunit</fullName>
    </submittedName>
</protein>
<dbReference type="GO" id="GO:0005886">
    <property type="term" value="C:plasma membrane"/>
    <property type="evidence" value="ECO:0007669"/>
    <property type="project" value="UniProtKB-SubCell"/>
</dbReference>
<evidence type="ECO:0000256" key="9">
    <source>
        <dbReference type="ARBA" id="ARBA00022989"/>
    </source>
</evidence>
<evidence type="ECO:0000256" key="6">
    <source>
        <dbReference type="ARBA" id="ARBA00022692"/>
    </source>
</evidence>
<dbReference type="InterPro" id="IPR016174">
    <property type="entry name" value="Di-haem_cyt_TM"/>
</dbReference>
<keyword evidence="15" id="KW-1185">Reference proteome</keyword>
<evidence type="ECO:0000256" key="5">
    <source>
        <dbReference type="ARBA" id="ARBA00022617"/>
    </source>
</evidence>
<evidence type="ECO:0000256" key="2">
    <source>
        <dbReference type="ARBA" id="ARBA00008622"/>
    </source>
</evidence>
<keyword evidence="4" id="KW-1003">Cell membrane</keyword>
<keyword evidence="8" id="KW-0249">Electron transport</keyword>
<dbReference type="AlphaFoldDB" id="A0A6G5QHT1"/>
<feature type="transmembrane region" description="Helical" evidence="12">
    <location>
        <begin position="132"/>
        <end position="152"/>
    </location>
</feature>
<dbReference type="Gene3D" id="1.20.950.20">
    <property type="entry name" value="Transmembrane di-heme cytochromes, Chain C"/>
    <property type="match status" value="1"/>
</dbReference>
<dbReference type="GO" id="GO:0022904">
    <property type="term" value="P:respiratory electron transport chain"/>
    <property type="evidence" value="ECO:0007669"/>
    <property type="project" value="InterPro"/>
</dbReference>
<dbReference type="GO" id="GO:0005506">
    <property type="term" value="F:iron ion binding"/>
    <property type="evidence" value="ECO:0007669"/>
    <property type="project" value="InterPro"/>
</dbReference>